<feature type="compositionally biased region" description="Basic and acidic residues" evidence="1">
    <location>
        <begin position="21"/>
        <end position="62"/>
    </location>
</feature>
<feature type="region of interest" description="Disordered" evidence="1">
    <location>
        <begin position="18"/>
        <end position="62"/>
    </location>
</feature>
<accession>A0A3N4MJX8</accession>
<sequence length="62" mass="7096">MKESLLALALSALMLAACGGDNDRGRDNDHNGTRFEQSDRNDDGNHDRNDYRDDDRDDDDRR</sequence>
<organism evidence="2 3">
    <name type="scientific">Neisseria weixii</name>
    <dbReference type="NCBI Taxonomy" id="1853276"/>
    <lineage>
        <taxon>Bacteria</taxon>
        <taxon>Pseudomonadati</taxon>
        <taxon>Pseudomonadota</taxon>
        <taxon>Betaproteobacteria</taxon>
        <taxon>Neisseriales</taxon>
        <taxon>Neisseriaceae</taxon>
        <taxon>Neisseria</taxon>
    </lineage>
</organism>
<dbReference type="PROSITE" id="PS51257">
    <property type="entry name" value="PROKAR_LIPOPROTEIN"/>
    <property type="match status" value="1"/>
</dbReference>
<comment type="caution">
    <text evidence="2">The sequence shown here is derived from an EMBL/GenBank/DDBJ whole genome shotgun (WGS) entry which is preliminary data.</text>
</comment>
<proteinExistence type="predicted"/>
<dbReference type="RefSeq" id="WP_123804872.1">
    <property type="nucleotide sequence ID" value="NZ_RPFL01000042.1"/>
</dbReference>
<keyword evidence="3" id="KW-1185">Reference proteome</keyword>
<reference evidence="2 3" key="1">
    <citation type="submission" date="2018-11" db="EMBL/GenBank/DDBJ databases">
        <title>Neisseria weixii sp. nov. isolated from the rectal contents of plateau pika (Ochotona cruzoniae).</title>
        <authorList>
            <person name="Zhang G."/>
        </authorList>
    </citation>
    <scope>NUCLEOTIDE SEQUENCE [LARGE SCALE GENOMIC DNA]</scope>
    <source>
        <strain evidence="2 3">10009</strain>
    </source>
</reference>
<name>A0A3N4MJX8_9NEIS</name>
<evidence type="ECO:0000313" key="3">
    <source>
        <dbReference type="Proteomes" id="UP000272412"/>
    </source>
</evidence>
<dbReference type="Proteomes" id="UP000272412">
    <property type="component" value="Unassembled WGS sequence"/>
</dbReference>
<evidence type="ECO:0000256" key="1">
    <source>
        <dbReference type="SAM" id="MobiDB-lite"/>
    </source>
</evidence>
<protein>
    <submittedName>
        <fullName evidence="2">Uncharacterized protein</fullName>
    </submittedName>
</protein>
<gene>
    <name evidence="2" type="ORF">EGK74_11515</name>
</gene>
<evidence type="ECO:0000313" key="2">
    <source>
        <dbReference type="EMBL" id="RPD83994.1"/>
    </source>
</evidence>
<dbReference type="EMBL" id="RPFL01000042">
    <property type="protein sequence ID" value="RPD83994.1"/>
    <property type="molecule type" value="Genomic_DNA"/>
</dbReference>
<dbReference type="AlphaFoldDB" id="A0A3N4MJX8"/>